<dbReference type="PANTHER" id="PTHR44196">
    <property type="entry name" value="DEHYDROGENASE/REDUCTASE SDR FAMILY MEMBER 7B"/>
    <property type="match status" value="1"/>
</dbReference>
<dbReference type="GO" id="GO:0016020">
    <property type="term" value="C:membrane"/>
    <property type="evidence" value="ECO:0007669"/>
    <property type="project" value="TreeGrafter"/>
</dbReference>
<dbReference type="InterPro" id="IPR002347">
    <property type="entry name" value="SDR_fam"/>
</dbReference>
<dbReference type="Pfam" id="PF00106">
    <property type="entry name" value="adh_short"/>
    <property type="match status" value="1"/>
</dbReference>
<organism evidence="3 4">
    <name type="scientific">Oleiphilus messinensis</name>
    <dbReference type="NCBI Taxonomy" id="141451"/>
    <lineage>
        <taxon>Bacteria</taxon>
        <taxon>Pseudomonadati</taxon>
        <taxon>Pseudomonadota</taxon>
        <taxon>Gammaproteobacteria</taxon>
        <taxon>Oceanospirillales</taxon>
        <taxon>Oleiphilaceae</taxon>
        <taxon>Oleiphilus</taxon>
    </lineage>
</organism>
<sequence>MSTVLILGARSDIGLATAHRFAKAGYDVLLAARNAADLEKDCADIRIRYSVASSVHEFDVLSLETQQVFVDKLPILPDIVVCAVGLMVEQQGLDESCLQAQLVLKTNYLGPVAIFNLFAELFEARGSGLLIGISSVAGDRGRKSNYLYGSAKAGFTAYLSGLRNKLHQSGVGVMTVKPGFVRTAMTKGMKLPGLLTAEPQEVADDIFSAVQKKRDVVYSKWFWFWIMLLIRCIPEFVFKRLSL</sequence>
<keyword evidence="2" id="KW-0560">Oxidoreductase</keyword>
<evidence type="ECO:0000313" key="3">
    <source>
        <dbReference type="EMBL" id="ARU56021.1"/>
    </source>
</evidence>
<evidence type="ECO:0000313" key="4">
    <source>
        <dbReference type="Proteomes" id="UP000196027"/>
    </source>
</evidence>
<reference evidence="3 4" key="1">
    <citation type="submission" date="2017-05" db="EMBL/GenBank/DDBJ databases">
        <title>Genomic insights into alkan degradation activity of Oleiphilus messinensis.</title>
        <authorList>
            <person name="Kozyavkin S.A."/>
            <person name="Slesarev A.I."/>
            <person name="Golyshin P.N."/>
            <person name="Korzhenkov A."/>
            <person name="Golyshina O.N."/>
            <person name="Toshchakov S.V."/>
        </authorList>
    </citation>
    <scope>NUCLEOTIDE SEQUENCE [LARGE SCALE GENOMIC DNA]</scope>
    <source>
        <strain evidence="3 4">ME102</strain>
    </source>
</reference>
<gene>
    <name evidence="3" type="ORF">OLMES_1947</name>
</gene>
<dbReference type="AlphaFoldDB" id="A0A1Y0I6G7"/>
<dbReference type="Gene3D" id="3.40.50.720">
    <property type="entry name" value="NAD(P)-binding Rossmann-like Domain"/>
    <property type="match status" value="1"/>
</dbReference>
<dbReference type="EMBL" id="CP021425">
    <property type="protein sequence ID" value="ARU56021.1"/>
    <property type="molecule type" value="Genomic_DNA"/>
</dbReference>
<dbReference type="PANTHER" id="PTHR44196:SF1">
    <property type="entry name" value="DEHYDROGENASE_REDUCTASE SDR FAMILY MEMBER 7B"/>
    <property type="match status" value="1"/>
</dbReference>
<evidence type="ECO:0000256" key="2">
    <source>
        <dbReference type="ARBA" id="ARBA00023002"/>
    </source>
</evidence>
<comment type="similarity">
    <text evidence="1">Belongs to the short-chain dehydrogenases/reductases (SDR) family.</text>
</comment>
<evidence type="ECO:0000256" key="1">
    <source>
        <dbReference type="ARBA" id="ARBA00006484"/>
    </source>
</evidence>
<accession>A0A1Y0I6G7</accession>
<protein>
    <submittedName>
        <fullName evidence="3">Short chain dehydrogenase</fullName>
    </submittedName>
</protein>
<keyword evidence="4" id="KW-1185">Reference proteome</keyword>
<proteinExistence type="inferred from homology"/>
<dbReference type="KEGG" id="ome:OLMES_1947"/>
<dbReference type="RefSeq" id="WP_198343284.1">
    <property type="nucleotide sequence ID" value="NZ_CP021425.1"/>
</dbReference>
<name>A0A1Y0I6G7_9GAMM</name>
<dbReference type="SUPFAM" id="SSF51735">
    <property type="entry name" value="NAD(P)-binding Rossmann-fold domains"/>
    <property type="match status" value="1"/>
</dbReference>
<dbReference type="InterPro" id="IPR036291">
    <property type="entry name" value="NAD(P)-bd_dom_sf"/>
</dbReference>
<dbReference type="PRINTS" id="PR00081">
    <property type="entry name" value="GDHRDH"/>
</dbReference>
<dbReference type="GO" id="GO:0016491">
    <property type="term" value="F:oxidoreductase activity"/>
    <property type="evidence" value="ECO:0007669"/>
    <property type="project" value="UniProtKB-KW"/>
</dbReference>
<dbReference type="NCBIfam" id="NF005489">
    <property type="entry name" value="PRK07102.1"/>
    <property type="match status" value="1"/>
</dbReference>
<dbReference type="Proteomes" id="UP000196027">
    <property type="component" value="Chromosome"/>
</dbReference>